<evidence type="ECO:0000259" key="8">
    <source>
        <dbReference type="PROSITE" id="PS50893"/>
    </source>
</evidence>
<dbReference type="GO" id="GO:0016887">
    <property type="term" value="F:ATP hydrolysis activity"/>
    <property type="evidence" value="ECO:0007669"/>
    <property type="project" value="InterPro"/>
</dbReference>
<accession>A0A845AX80</accession>
<gene>
    <name evidence="10" type="ORF">GRI94_04250</name>
    <name evidence="11" type="ORF">GRI94_18340</name>
</gene>
<dbReference type="GO" id="GO:0005886">
    <property type="term" value="C:plasma membrane"/>
    <property type="evidence" value="ECO:0007669"/>
    <property type="project" value="UniProtKB-SubCell"/>
</dbReference>
<dbReference type="GO" id="GO:0015421">
    <property type="term" value="F:ABC-type oligopeptide transporter activity"/>
    <property type="evidence" value="ECO:0007669"/>
    <property type="project" value="TreeGrafter"/>
</dbReference>
<organism evidence="11 12">
    <name type="scientific">Parerythrobacter jejuensis</name>
    <dbReference type="NCBI Taxonomy" id="795812"/>
    <lineage>
        <taxon>Bacteria</taxon>
        <taxon>Pseudomonadati</taxon>
        <taxon>Pseudomonadota</taxon>
        <taxon>Alphaproteobacteria</taxon>
        <taxon>Sphingomonadales</taxon>
        <taxon>Erythrobacteraceae</taxon>
        <taxon>Parerythrobacter</taxon>
    </lineage>
</organism>
<dbReference type="Gene3D" id="1.20.1560.10">
    <property type="entry name" value="ABC transporter type 1, transmembrane domain"/>
    <property type="match status" value="1"/>
</dbReference>
<dbReference type="RefSeq" id="WP_160778511.1">
    <property type="nucleotide sequence ID" value="NZ_BAAAZF010000001.1"/>
</dbReference>
<dbReference type="InterPro" id="IPR027417">
    <property type="entry name" value="P-loop_NTPase"/>
</dbReference>
<keyword evidence="2 7" id="KW-0812">Transmembrane</keyword>
<evidence type="ECO:0000256" key="7">
    <source>
        <dbReference type="SAM" id="Phobius"/>
    </source>
</evidence>
<dbReference type="SUPFAM" id="SSF90123">
    <property type="entry name" value="ABC transporter transmembrane region"/>
    <property type="match status" value="1"/>
</dbReference>
<dbReference type="OrthoDB" id="5288711at2"/>
<evidence type="ECO:0000256" key="2">
    <source>
        <dbReference type="ARBA" id="ARBA00022692"/>
    </source>
</evidence>
<sequence>MIGHAIQILLRLADKRRLTIILGLSAFAAITEGVGFVLLVPLLGAIVDTSAQSAFSPVQDGLAALGWQPGLAEILAIFAGLIILRAAAEYARTILSLKQNIAIVDGLRQRAFAALLGADWRTLSRMRQSDNRALLISEVDRSAVALDQLAGLVRLVIGILAIGLAALTISPIVALAGFVAGGLVFALYGSLRRRARGLGQAMGEKYRVIYGRLEENLDAARVVKSFGKERFAEEQMIEGFQSLRRVRLRFAIDNARARGMLQACAALLVAILVWLAFEVWSYPALLVLPLVALFARALPQLGALLDAWQMWSHTAPAVIAADTLIREAEGAAEITGLVAAHPPQFTREIAFENVGLSHREDAATLQSVSLSISAGEFVALVGPSGAGKSTLADIAGGLLSPDQGEVLIDGVALDPALRQSWRRRVAYVDQQPILFHGTIRENLTWADAEASEAALERALQQASAGFVADLPGGLDCHVGEGGRQLSGGERQRIVLARALLRDPALLILDEATSALDSNADQSVARAVADLRGTLTILAIGHRGALTDLAPRKVTLVNGRIASDESVR</sequence>
<comment type="caution">
    <text evidence="11">The sequence shown here is derived from an EMBL/GenBank/DDBJ whole genome shotgun (WGS) entry which is preliminary data.</text>
</comment>
<dbReference type="PANTHER" id="PTHR43394:SF1">
    <property type="entry name" value="ATP-BINDING CASSETTE SUB-FAMILY B MEMBER 10, MITOCHONDRIAL"/>
    <property type="match status" value="1"/>
</dbReference>
<evidence type="ECO:0000256" key="5">
    <source>
        <dbReference type="ARBA" id="ARBA00022989"/>
    </source>
</evidence>
<feature type="domain" description="ABC transporter" evidence="8">
    <location>
        <begin position="349"/>
        <end position="566"/>
    </location>
</feature>
<dbReference type="PROSITE" id="PS50929">
    <property type="entry name" value="ABC_TM1F"/>
    <property type="match status" value="1"/>
</dbReference>
<evidence type="ECO:0000256" key="3">
    <source>
        <dbReference type="ARBA" id="ARBA00022741"/>
    </source>
</evidence>
<evidence type="ECO:0000313" key="10">
    <source>
        <dbReference type="EMBL" id="MXP31033.1"/>
    </source>
</evidence>
<dbReference type="GO" id="GO:0005524">
    <property type="term" value="F:ATP binding"/>
    <property type="evidence" value="ECO:0007669"/>
    <property type="project" value="UniProtKB-KW"/>
</dbReference>
<dbReference type="InterPro" id="IPR003439">
    <property type="entry name" value="ABC_transporter-like_ATP-bd"/>
</dbReference>
<keyword evidence="3" id="KW-0547">Nucleotide-binding</keyword>
<reference evidence="11 12" key="1">
    <citation type="submission" date="2019-12" db="EMBL/GenBank/DDBJ databases">
        <title>Genomic-based taxomic classification of the family Erythrobacteraceae.</title>
        <authorList>
            <person name="Xu L."/>
        </authorList>
    </citation>
    <scope>NUCLEOTIDE SEQUENCE [LARGE SCALE GENOMIC DNA]</scope>
    <source>
        <strain evidence="11 12">JCM 16677</strain>
    </source>
</reference>
<keyword evidence="4 11" id="KW-0067">ATP-binding</keyword>
<dbReference type="InterPro" id="IPR036640">
    <property type="entry name" value="ABC1_TM_sf"/>
</dbReference>
<dbReference type="EMBL" id="WTYE01000001">
    <property type="protein sequence ID" value="MXP31033.1"/>
    <property type="molecule type" value="Genomic_DNA"/>
</dbReference>
<evidence type="ECO:0000313" key="11">
    <source>
        <dbReference type="EMBL" id="MXP33793.1"/>
    </source>
</evidence>
<feature type="transmembrane region" description="Helical" evidence="7">
    <location>
        <begin position="20"/>
        <end position="47"/>
    </location>
</feature>
<name>A0A845AX80_9SPHN</name>
<feature type="domain" description="ABC transmembrane type-1" evidence="9">
    <location>
        <begin position="20"/>
        <end position="276"/>
    </location>
</feature>
<keyword evidence="5 7" id="KW-1133">Transmembrane helix</keyword>
<dbReference type="PROSITE" id="PS00211">
    <property type="entry name" value="ABC_TRANSPORTER_1"/>
    <property type="match status" value="1"/>
</dbReference>
<evidence type="ECO:0000256" key="1">
    <source>
        <dbReference type="ARBA" id="ARBA00004651"/>
    </source>
</evidence>
<dbReference type="InterPro" id="IPR039421">
    <property type="entry name" value="Type_1_exporter"/>
</dbReference>
<evidence type="ECO:0000256" key="6">
    <source>
        <dbReference type="ARBA" id="ARBA00023136"/>
    </source>
</evidence>
<dbReference type="SMART" id="SM00382">
    <property type="entry name" value="AAA"/>
    <property type="match status" value="1"/>
</dbReference>
<dbReference type="Proteomes" id="UP000446786">
    <property type="component" value="Unassembled WGS sequence"/>
</dbReference>
<dbReference type="Gene3D" id="3.40.50.300">
    <property type="entry name" value="P-loop containing nucleotide triphosphate hydrolases"/>
    <property type="match status" value="1"/>
</dbReference>
<protein>
    <submittedName>
        <fullName evidence="11">ATP-binding cassette domain-containing protein</fullName>
    </submittedName>
</protein>
<dbReference type="PROSITE" id="PS50893">
    <property type="entry name" value="ABC_TRANSPORTER_2"/>
    <property type="match status" value="1"/>
</dbReference>
<feature type="transmembrane region" description="Helical" evidence="7">
    <location>
        <begin position="67"/>
        <end position="88"/>
    </location>
</feature>
<comment type="subcellular location">
    <subcellularLocation>
        <location evidence="1">Cell membrane</location>
        <topology evidence="1">Multi-pass membrane protein</topology>
    </subcellularLocation>
</comment>
<feature type="transmembrane region" description="Helical" evidence="7">
    <location>
        <begin position="259"/>
        <end position="277"/>
    </location>
</feature>
<dbReference type="InterPro" id="IPR017871">
    <property type="entry name" value="ABC_transporter-like_CS"/>
</dbReference>
<keyword evidence="12" id="KW-1185">Reference proteome</keyword>
<dbReference type="EMBL" id="WTYE01000001">
    <property type="protein sequence ID" value="MXP33793.1"/>
    <property type="molecule type" value="Genomic_DNA"/>
</dbReference>
<evidence type="ECO:0000313" key="12">
    <source>
        <dbReference type="Proteomes" id="UP000446786"/>
    </source>
</evidence>
<evidence type="ECO:0000259" key="9">
    <source>
        <dbReference type="PROSITE" id="PS50929"/>
    </source>
</evidence>
<dbReference type="Pfam" id="PF00005">
    <property type="entry name" value="ABC_tran"/>
    <property type="match status" value="1"/>
</dbReference>
<dbReference type="SUPFAM" id="SSF52540">
    <property type="entry name" value="P-loop containing nucleoside triphosphate hydrolases"/>
    <property type="match status" value="1"/>
</dbReference>
<keyword evidence="6 7" id="KW-0472">Membrane</keyword>
<dbReference type="InterPro" id="IPR011527">
    <property type="entry name" value="ABC1_TM_dom"/>
</dbReference>
<feature type="transmembrane region" description="Helical" evidence="7">
    <location>
        <begin position="172"/>
        <end position="191"/>
    </location>
</feature>
<dbReference type="Pfam" id="PF00664">
    <property type="entry name" value="ABC_membrane"/>
    <property type="match status" value="1"/>
</dbReference>
<feature type="transmembrane region" description="Helical" evidence="7">
    <location>
        <begin position="149"/>
        <end position="166"/>
    </location>
</feature>
<dbReference type="PANTHER" id="PTHR43394">
    <property type="entry name" value="ATP-DEPENDENT PERMEASE MDL1, MITOCHONDRIAL"/>
    <property type="match status" value="1"/>
</dbReference>
<proteinExistence type="predicted"/>
<evidence type="ECO:0000256" key="4">
    <source>
        <dbReference type="ARBA" id="ARBA00022840"/>
    </source>
</evidence>
<dbReference type="AlphaFoldDB" id="A0A845AX80"/>
<dbReference type="InterPro" id="IPR003593">
    <property type="entry name" value="AAA+_ATPase"/>
</dbReference>